<dbReference type="PANTHER" id="PTHR36115">
    <property type="entry name" value="PROLINE-RICH ANTIGEN HOMOLOG-RELATED"/>
    <property type="match status" value="1"/>
</dbReference>
<keyword evidence="3" id="KW-0812">Transmembrane</keyword>
<evidence type="ECO:0000256" key="1">
    <source>
        <dbReference type="ARBA" id="ARBA00004651"/>
    </source>
</evidence>
<dbReference type="Proteomes" id="UP001304683">
    <property type="component" value="Chromosome"/>
</dbReference>
<proteinExistence type="predicted"/>
<feature type="domain" description="RDD" evidence="6">
    <location>
        <begin position="8"/>
        <end position="73"/>
    </location>
</feature>
<evidence type="ECO:0000256" key="5">
    <source>
        <dbReference type="ARBA" id="ARBA00023136"/>
    </source>
</evidence>
<reference evidence="7 8" key="1">
    <citation type="submission" date="2023-08" db="EMBL/GenBank/DDBJ databases">
        <title>Genome sequence of Thermaerobacter compostii strain Ins1, a spore-forming filamentous bacterium isolated from a deep geothermal reservoir.</title>
        <authorList>
            <person name="Bregnard D."/>
            <person name="Gonzalez D."/>
            <person name="Junier P."/>
        </authorList>
    </citation>
    <scope>NUCLEOTIDE SEQUENCE [LARGE SCALE GENOMIC DNA]</scope>
    <source>
        <strain evidence="7 8">Ins1</strain>
    </source>
</reference>
<comment type="subcellular location">
    <subcellularLocation>
        <location evidence="1">Cell membrane</location>
        <topology evidence="1">Multi-pass membrane protein</topology>
    </subcellularLocation>
</comment>
<dbReference type="PANTHER" id="PTHR36115:SF4">
    <property type="entry name" value="MEMBRANE PROTEIN"/>
    <property type="match status" value="1"/>
</dbReference>
<keyword evidence="5" id="KW-0472">Membrane</keyword>
<dbReference type="InterPro" id="IPR010432">
    <property type="entry name" value="RDD"/>
</dbReference>
<evidence type="ECO:0000256" key="4">
    <source>
        <dbReference type="ARBA" id="ARBA00022989"/>
    </source>
</evidence>
<evidence type="ECO:0000256" key="2">
    <source>
        <dbReference type="ARBA" id="ARBA00022475"/>
    </source>
</evidence>
<evidence type="ECO:0000313" key="8">
    <source>
        <dbReference type="Proteomes" id="UP001304683"/>
    </source>
</evidence>
<dbReference type="InterPro" id="IPR051791">
    <property type="entry name" value="Pra-immunoreactive"/>
</dbReference>
<protein>
    <submittedName>
        <fullName evidence="7">RDD family protein</fullName>
    </submittedName>
</protein>
<accession>A0ABZ0QS13</accession>
<keyword evidence="4" id="KW-1133">Transmembrane helix</keyword>
<evidence type="ECO:0000256" key="3">
    <source>
        <dbReference type="ARBA" id="ARBA00022692"/>
    </source>
</evidence>
<keyword evidence="8" id="KW-1185">Reference proteome</keyword>
<gene>
    <name evidence="7" type="ORF">Q5761_07680</name>
</gene>
<dbReference type="EMBL" id="CP132508">
    <property type="protein sequence ID" value="WPD20293.1"/>
    <property type="molecule type" value="Genomic_DNA"/>
</dbReference>
<evidence type="ECO:0000259" key="6">
    <source>
        <dbReference type="Pfam" id="PF06271"/>
    </source>
</evidence>
<organism evidence="7 8">
    <name type="scientific">Thermaerobacter composti</name>
    <dbReference type="NCBI Taxonomy" id="554949"/>
    <lineage>
        <taxon>Bacteria</taxon>
        <taxon>Bacillati</taxon>
        <taxon>Bacillota</taxon>
        <taxon>Clostridia</taxon>
        <taxon>Eubacteriales</taxon>
        <taxon>Clostridiales Family XVII. Incertae Sedis</taxon>
        <taxon>Thermaerobacter</taxon>
    </lineage>
</organism>
<name>A0ABZ0QS13_9FIRM</name>
<keyword evidence="2" id="KW-1003">Cell membrane</keyword>
<sequence length="98" mass="10397">MSETGSLESSLSQATLGKRALGLRVTDEKGQCIGFGRATVRHFGRFLNAFSFGIGYLSIAFEPRKQGFHDMVARTVVLRTAPAAPATTPIPAGSTPTL</sequence>
<dbReference type="Pfam" id="PF06271">
    <property type="entry name" value="RDD"/>
    <property type="match status" value="1"/>
</dbReference>
<evidence type="ECO:0000313" key="7">
    <source>
        <dbReference type="EMBL" id="WPD20293.1"/>
    </source>
</evidence>